<dbReference type="Proteomes" id="UP000715965">
    <property type="component" value="Unassembled WGS sequence"/>
</dbReference>
<feature type="compositionally biased region" description="Low complexity" evidence="9">
    <location>
        <begin position="18"/>
        <end position="34"/>
    </location>
</feature>
<evidence type="ECO:0000313" key="11">
    <source>
        <dbReference type="EMBL" id="MBE7939178.1"/>
    </source>
</evidence>
<dbReference type="RefSeq" id="WP_193778731.1">
    <property type="nucleotide sequence ID" value="NZ_JADDOJ010000003.1"/>
</dbReference>
<dbReference type="NCBIfam" id="TIGR03824">
    <property type="entry name" value="FlgM_jcvi"/>
    <property type="match status" value="1"/>
</dbReference>
<protein>
    <recommendedName>
        <fullName evidence="2">Negative regulator of flagellin synthesis</fullName>
    </recommendedName>
    <alternativeName>
        <fullName evidence="8">Anti-sigma-28 factor</fullName>
    </alternativeName>
</protein>
<keyword evidence="11" id="KW-0282">Flagellum</keyword>
<evidence type="ECO:0000256" key="1">
    <source>
        <dbReference type="ARBA" id="ARBA00005322"/>
    </source>
</evidence>
<dbReference type="Pfam" id="PF04316">
    <property type="entry name" value="FlgM"/>
    <property type="match status" value="1"/>
</dbReference>
<evidence type="ECO:0000256" key="9">
    <source>
        <dbReference type="SAM" id="MobiDB-lite"/>
    </source>
</evidence>
<name>A0ABR9SA02_9BURK</name>
<gene>
    <name evidence="11" type="primary">flgM</name>
    <name evidence="11" type="ORF">IM725_01165</name>
</gene>
<dbReference type="InterPro" id="IPR007412">
    <property type="entry name" value="FlgM"/>
</dbReference>
<evidence type="ECO:0000256" key="5">
    <source>
        <dbReference type="ARBA" id="ARBA00023015"/>
    </source>
</evidence>
<evidence type="ECO:0000256" key="8">
    <source>
        <dbReference type="ARBA" id="ARBA00030117"/>
    </source>
</evidence>
<comment type="caution">
    <text evidence="11">The sequence shown here is derived from an EMBL/GenBank/DDBJ whole genome shotgun (WGS) entry which is preliminary data.</text>
</comment>
<dbReference type="InterPro" id="IPR031316">
    <property type="entry name" value="FlgM_C"/>
</dbReference>
<feature type="region of interest" description="Disordered" evidence="9">
    <location>
        <begin position="1"/>
        <end position="34"/>
    </location>
</feature>
<evidence type="ECO:0000256" key="6">
    <source>
        <dbReference type="ARBA" id="ARBA00023163"/>
    </source>
</evidence>
<evidence type="ECO:0000256" key="4">
    <source>
        <dbReference type="ARBA" id="ARBA00022795"/>
    </source>
</evidence>
<keyword evidence="11" id="KW-0966">Cell projection</keyword>
<keyword evidence="5" id="KW-0805">Transcription regulation</keyword>
<comment type="similarity">
    <text evidence="1">Belongs to the FlgM family.</text>
</comment>
<comment type="function">
    <text evidence="7">Responsible for the coupling of flagellin expression to flagellar assembly by preventing expression of the flagellin genes when a component of the middle class of proteins is defective. It negatively regulates flagellar genes by inhibiting the activity of FliA by directly binding to FliA.</text>
</comment>
<organism evidence="11 12">
    <name type="scientific">Ramlibacter aquaticus</name>
    <dbReference type="NCBI Taxonomy" id="2780094"/>
    <lineage>
        <taxon>Bacteria</taxon>
        <taxon>Pseudomonadati</taxon>
        <taxon>Pseudomonadota</taxon>
        <taxon>Betaproteobacteria</taxon>
        <taxon>Burkholderiales</taxon>
        <taxon>Comamonadaceae</taxon>
        <taxon>Ramlibacter</taxon>
    </lineage>
</organism>
<keyword evidence="6" id="KW-0804">Transcription</keyword>
<sequence>MKIGSSIDLSPAADTQLRAGRSAPSTAAAAPVAGASDQVSVSAAGAQLGGLGSSDFDHAKVEQIRQAMREGRFHVNAGAIADRLIADATALLGPRA</sequence>
<proteinExistence type="inferred from homology"/>
<accession>A0ABR9SA02</accession>
<evidence type="ECO:0000256" key="7">
    <source>
        <dbReference type="ARBA" id="ARBA00024739"/>
    </source>
</evidence>
<reference evidence="11 12" key="1">
    <citation type="submission" date="2020-10" db="EMBL/GenBank/DDBJ databases">
        <title>Draft genome of Ramlibacter aquaticus LMG 30558.</title>
        <authorList>
            <person name="Props R."/>
        </authorList>
    </citation>
    <scope>NUCLEOTIDE SEQUENCE [LARGE SCALE GENOMIC DNA]</scope>
    <source>
        <strain evidence="11 12">LMG 30558</strain>
    </source>
</reference>
<dbReference type="SUPFAM" id="SSF101498">
    <property type="entry name" value="Anti-sigma factor FlgM"/>
    <property type="match status" value="1"/>
</dbReference>
<keyword evidence="3" id="KW-0678">Repressor</keyword>
<keyword evidence="11" id="KW-0969">Cilium</keyword>
<evidence type="ECO:0000256" key="3">
    <source>
        <dbReference type="ARBA" id="ARBA00022491"/>
    </source>
</evidence>
<evidence type="ECO:0000256" key="2">
    <source>
        <dbReference type="ARBA" id="ARBA00017823"/>
    </source>
</evidence>
<evidence type="ECO:0000313" key="12">
    <source>
        <dbReference type="Proteomes" id="UP000715965"/>
    </source>
</evidence>
<dbReference type="InterPro" id="IPR035890">
    <property type="entry name" value="Anti-sigma-28_factor_FlgM_sf"/>
</dbReference>
<evidence type="ECO:0000259" key="10">
    <source>
        <dbReference type="Pfam" id="PF04316"/>
    </source>
</evidence>
<dbReference type="EMBL" id="JADDOJ010000003">
    <property type="protein sequence ID" value="MBE7939178.1"/>
    <property type="molecule type" value="Genomic_DNA"/>
</dbReference>
<keyword evidence="12" id="KW-1185">Reference proteome</keyword>
<keyword evidence="4" id="KW-1005">Bacterial flagellum biogenesis</keyword>
<feature type="domain" description="Anti-sigma-28 factor FlgM C-terminal" evidence="10">
    <location>
        <begin position="37"/>
        <end position="85"/>
    </location>
</feature>